<dbReference type="EMBL" id="BAAAOH010000001">
    <property type="protein sequence ID" value="GAA1994335.1"/>
    <property type="molecule type" value="Genomic_DNA"/>
</dbReference>
<feature type="domain" description="Lsr2 DNA-binding" evidence="4">
    <location>
        <begin position="96"/>
        <end position="130"/>
    </location>
</feature>
<evidence type="ECO:0000313" key="6">
    <source>
        <dbReference type="Proteomes" id="UP001500326"/>
    </source>
</evidence>
<organism evidence="5 6">
    <name type="scientific">Microbacterium pumilum</name>
    <dbReference type="NCBI Taxonomy" id="344165"/>
    <lineage>
        <taxon>Bacteria</taxon>
        <taxon>Bacillati</taxon>
        <taxon>Actinomycetota</taxon>
        <taxon>Actinomycetes</taxon>
        <taxon>Micrococcales</taxon>
        <taxon>Microbacteriaceae</taxon>
        <taxon>Microbacterium</taxon>
    </lineage>
</organism>
<accession>A0ABP5EF79</accession>
<feature type="region of interest" description="Disordered" evidence="2">
    <location>
        <begin position="73"/>
        <end position="97"/>
    </location>
</feature>
<gene>
    <name evidence="5" type="ORF">GCM10009777_32530</name>
</gene>
<dbReference type="Gene3D" id="3.30.60.230">
    <property type="entry name" value="Lsr2, dimerization domain"/>
    <property type="match status" value="1"/>
</dbReference>
<evidence type="ECO:0000259" key="4">
    <source>
        <dbReference type="Pfam" id="PF23359"/>
    </source>
</evidence>
<evidence type="ECO:0000259" key="3">
    <source>
        <dbReference type="Pfam" id="PF11774"/>
    </source>
</evidence>
<keyword evidence="6" id="KW-1185">Reference proteome</keyword>
<proteinExistence type="predicted"/>
<reference evidence="6" key="1">
    <citation type="journal article" date="2019" name="Int. J. Syst. Evol. Microbiol.">
        <title>The Global Catalogue of Microorganisms (GCM) 10K type strain sequencing project: providing services to taxonomists for standard genome sequencing and annotation.</title>
        <authorList>
            <consortium name="The Broad Institute Genomics Platform"/>
            <consortium name="The Broad Institute Genome Sequencing Center for Infectious Disease"/>
            <person name="Wu L."/>
            <person name="Ma J."/>
        </authorList>
    </citation>
    <scope>NUCLEOTIDE SEQUENCE [LARGE SCALE GENOMIC DNA]</scope>
    <source>
        <strain evidence="6">JCM 14902</strain>
    </source>
</reference>
<dbReference type="Proteomes" id="UP001500326">
    <property type="component" value="Unassembled WGS sequence"/>
</dbReference>
<dbReference type="Gene3D" id="4.10.320.10">
    <property type="entry name" value="E3-binding domain"/>
    <property type="match status" value="1"/>
</dbReference>
<dbReference type="InterPro" id="IPR055370">
    <property type="entry name" value="Lsr2_DNA-bd"/>
</dbReference>
<evidence type="ECO:0000256" key="2">
    <source>
        <dbReference type="SAM" id="MobiDB-lite"/>
    </source>
</evidence>
<evidence type="ECO:0000256" key="1">
    <source>
        <dbReference type="ARBA" id="ARBA00023125"/>
    </source>
</evidence>
<dbReference type="Pfam" id="PF23359">
    <property type="entry name" value="Lsr2_DNA-bd"/>
    <property type="match status" value="1"/>
</dbReference>
<evidence type="ECO:0000313" key="5">
    <source>
        <dbReference type="EMBL" id="GAA1994335.1"/>
    </source>
</evidence>
<name>A0ABP5EF79_9MICO</name>
<comment type="caution">
    <text evidence="5">The sequence shown here is derived from an EMBL/GenBank/DDBJ whole genome shotgun (WGS) entry which is preliminary data.</text>
</comment>
<sequence length="131" mass="14117">MGINTVFIRRIVAHMARRIVHQLVDDLDGTILEIGAGETVLFSIDGVAYEIDLTDDHARALREALAPYVSAGRSISSRGSNGSGGGSSGRRRRTGQQDYSAIRAWAKSTGYEVSERGRVPASVLEAYEAAH</sequence>
<dbReference type="InterPro" id="IPR024412">
    <property type="entry name" value="Lsr2_dim_dom"/>
</dbReference>
<dbReference type="Pfam" id="PF11774">
    <property type="entry name" value="Lsr2"/>
    <property type="match status" value="1"/>
</dbReference>
<keyword evidence="1" id="KW-0238">DNA-binding</keyword>
<feature type="domain" description="Lsr2 dimerization" evidence="3">
    <location>
        <begin position="15"/>
        <end position="75"/>
    </location>
</feature>
<dbReference type="InterPro" id="IPR042261">
    <property type="entry name" value="Lsr2-like_dimerization"/>
</dbReference>
<dbReference type="InterPro" id="IPR036625">
    <property type="entry name" value="E3-bd_dom_sf"/>
</dbReference>
<protein>
    <submittedName>
        <fullName evidence="5">Lsr2 family protein</fullName>
    </submittedName>
</protein>